<accession>A0A9J5X5P4</accession>
<protein>
    <submittedName>
        <fullName evidence="2">Uncharacterized protein</fullName>
    </submittedName>
</protein>
<organism evidence="2 3">
    <name type="scientific">Solanum commersonii</name>
    <name type="common">Commerson's wild potato</name>
    <name type="synonym">Commerson's nightshade</name>
    <dbReference type="NCBI Taxonomy" id="4109"/>
    <lineage>
        <taxon>Eukaryota</taxon>
        <taxon>Viridiplantae</taxon>
        <taxon>Streptophyta</taxon>
        <taxon>Embryophyta</taxon>
        <taxon>Tracheophyta</taxon>
        <taxon>Spermatophyta</taxon>
        <taxon>Magnoliopsida</taxon>
        <taxon>eudicotyledons</taxon>
        <taxon>Gunneridae</taxon>
        <taxon>Pentapetalae</taxon>
        <taxon>asterids</taxon>
        <taxon>lamiids</taxon>
        <taxon>Solanales</taxon>
        <taxon>Solanaceae</taxon>
        <taxon>Solanoideae</taxon>
        <taxon>Solaneae</taxon>
        <taxon>Solanum</taxon>
    </lineage>
</organism>
<evidence type="ECO:0000256" key="1">
    <source>
        <dbReference type="SAM" id="MobiDB-lite"/>
    </source>
</evidence>
<gene>
    <name evidence="2" type="ORF">H5410_053722</name>
</gene>
<proteinExistence type="predicted"/>
<feature type="compositionally biased region" description="Acidic residues" evidence="1">
    <location>
        <begin position="45"/>
        <end position="60"/>
    </location>
</feature>
<dbReference type="AlphaFoldDB" id="A0A9J5X5P4"/>
<dbReference type="EMBL" id="JACXVP010000010">
    <property type="protein sequence ID" value="KAG5583095.1"/>
    <property type="molecule type" value="Genomic_DNA"/>
</dbReference>
<evidence type="ECO:0000313" key="2">
    <source>
        <dbReference type="EMBL" id="KAG5583095.1"/>
    </source>
</evidence>
<reference evidence="2 3" key="1">
    <citation type="submission" date="2020-09" db="EMBL/GenBank/DDBJ databases">
        <title>De no assembly of potato wild relative species, Solanum commersonii.</title>
        <authorList>
            <person name="Cho K."/>
        </authorList>
    </citation>
    <scope>NUCLEOTIDE SEQUENCE [LARGE SCALE GENOMIC DNA]</scope>
    <source>
        <strain evidence="2">LZ3.2</strain>
        <tissue evidence="2">Leaf</tissue>
    </source>
</reference>
<name>A0A9J5X5P4_SOLCO</name>
<feature type="region of interest" description="Disordered" evidence="1">
    <location>
        <begin position="35"/>
        <end position="81"/>
    </location>
</feature>
<dbReference type="Proteomes" id="UP000824120">
    <property type="component" value="Chromosome 10"/>
</dbReference>
<sequence length="81" mass="9619">MADTLPKKSKDFASKFQYGRRNNYLRKKLRRLYTKKSYEKLPEPDPADSDPEDTESESDENNLSIDQFTRHYDPIEDNDSE</sequence>
<comment type="caution">
    <text evidence="2">The sequence shown here is derived from an EMBL/GenBank/DDBJ whole genome shotgun (WGS) entry which is preliminary data.</text>
</comment>
<evidence type="ECO:0000313" key="3">
    <source>
        <dbReference type="Proteomes" id="UP000824120"/>
    </source>
</evidence>
<keyword evidence="3" id="KW-1185">Reference proteome</keyword>